<feature type="transmembrane region" description="Helical" evidence="1">
    <location>
        <begin position="29"/>
        <end position="48"/>
    </location>
</feature>
<keyword evidence="1" id="KW-1133">Transmembrane helix</keyword>
<sequence>MESSNNKLKSKFSNRTTTEISIRWKKYEIMGKVFLGLFGILVTFFIQYQQLRLSKAIEKTNKEFESSRLIISQGQLASTLIENIIMGNEKEKQIALAILETTSKKMFPRIMEALASGALDKSIRKKAIQTLGQKGDRESAIVLKKIVASNVPKEEREAALEAQKQIMLRLISTGRTYYETGLYQSAAEEFKNIENLLTGLELDKAELGLARIAFSQKDYKSAAEHYIKAIKKLQF</sequence>
<accession>A0A0F9SJI0</accession>
<name>A0A0F9SJI0_9ZZZZ</name>
<dbReference type="Gene3D" id="1.25.40.10">
    <property type="entry name" value="Tetratricopeptide repeat domain"/>
    <property type="match status" value="1"/>
</dbReference>
<organism evidence="2">
    <name type="scientific">marine sediment metagenome</name>
    <dbReference type="NCBI Taxonomy" id="412755"/>
    <lineage>
        <taxon>unclassified sequences</taxon>
        <taxon>metagenomes</taxon>
        <taxon>ecological metagenomes</taxon>
    </lineage>
</organism>
<gene>
    <name evidence="2" type="ORF">LCGC14_0843940</name>
</gene>
<dbReference type="InterPro" id="IPR011990">
    <property type="entry name" value="TPR-like_helical_dom_sf"/>
</dbReference>
<reference evidence="2" key="1">
    <citation type="journal article" date="2015" name="Nature">
        <title>Complex archaea that bridge the gap between prokaryotes and eukaryotes.</title>
        <authorList>
            <person name="Spang A."/>
            <person name="Saw J.H."/>
            <person name="Jorgensen S.L."/>
            <person name="Zaremba-Niedzwiedzka K."/>
            <person name="Martijn J."/>
            <person name="Lind A.E."/>
            <person name="van Eijk R."/>
            <person name="Schleper C."/>
            <person name="Guy L."/>
            <person name="Ettema T.J."/>
        </authorList>
    </citation>
    <scope>NUCLEOTIDE SEQUENCE</scope>
</reference>
<evidence type="ECO:0000313" key="2">
    <source>
        <dbReference type="EMBL" id="KKN29463.1"/>
    </source>
</evidence>
<evidence type="ECO:0000256" key="1">
    <source>
        <dbReference type="SAM" id="Phobius"/>
    </source>
</evidence>
<dbReference type="EMBL" id="LAZR01002487">
    <property type="protein sequence ID" value="KKN29463.1"/>
    <property type="molecule type" value="Genomic_DNA"/>
</dbReference>
<dbReference type="AlphaFoldDB" id="A0A0F9SJI0"/>
<protein>
    <submittedName>
        <fullName evidence="2">Uncharacterized protein</fullName>
    </submittedName>
</protein>
<keyword evidence="1" id="KW-0812">Transmembrane</keyword>
<dbReference type="SUPFAM" id="SSF48452">
    <property type="entry name" value="TPR-like"/>
    <property type="match status" value="1"/>
</dbReference>
<proteinExistence type="predicted"/>
<keyword evidence="1" id="KW-0472">Membrane</keyword>
<comment type="caution">
    <text evidence="2">The sequence shown here is derived from an EMBL/GenBank/DDBJ whole genome shotgun (WGS) entry which is preliminary data.</text>
</comment>